<protein>
    <submittedName>
        <fullName evidence="1">Uncharacterized protein</fullName>
    </submittedName>
</protein>
<name>A0A381UDY1_9ZZZZ</name>
<proteinExistence type="predicted"/>
<gene>
    <name evidence="1" type="ORF">METZ01_LOCUS79193</name>
</gene>
<dbReference type="EMBL" id="UINC01006241">
    <property type="protein sequence ID" value="SVA26339.1"/>
    <property type="molecule type" value="Genomic_DNA"/>
</dbReference>
<accession>A0A381UDY1</accession>
<sequence length="26" mass="3063">MIFACRFLLKTIKFVEKLALYETAGR</sequence>
<reference evidence="1" key="1">
    <citation type="submission" date="2018-05" db="EMBL/GenBank/DDBJ databases">
        <authorList>
            <person name="Lanie J.A."/>
            <person name="Ng W.-L."/>
            <person name="Kazmierczak K.M."/>
            <person name="Andrzejewski T.M."/>
            <person name="Davidsen T.M."/>
            <person name="Wayne K.J."/>
            <person name="Tettelin H."/>
            <person name="Glass J.I."/>
            <person name="Rusch D."/>
            <person name="Podicherti R."/>
            <person name="Tsui H.-C.T."/>
            <person name="Winkler M.E."/>
        </authorList>
    </citation>
    <scope>NUCLEOTIDE SEQUENCE</scope>
</reference>
<evidence type="ECO:0000313" key="1">
    <source>
        <dbReference type="EMBL" id="SVA26339.1"/>
    </source>
</evidence>
<organism evidence="1">
    <name type="scientific">marine metagenome</name>
    <dbReference type="NCBI Taxonomy" id="408172"/>
    <lineage>
        <taxon>unclassified sequences</taxon>
        <taxon>metagenomes</taxon>
        <taxon>ecological metagenomes</taxon>
    </lineage>
</organism>
<dbReference type="AlphaFoldDB" id="A0A381UDY1"/>